<name>A0A6A6RHL4_9PLEO</name>
<keyword evidence="3" id="KW-1185">Reference proteome</keyword>
<protein>
    <submittedName>
        <fullName evidence="2">Uncharacterized protein</fullName>
    </submittedName>
</protein>
<feature type="region of interest" description="Disordered" evidence="1">
    <location>
        <begin position="1"/>
        <end position="84"/>
    </location>
</feature>
<evidence type="ECO:0000256" key="1">
    <source>
        <dbReference type="SAM" id="MobiDB-lite"/>
    </source>
</evidence>
<accession>A0A6A6RHL4</accession>
<dbReference type="EMBL" id="MU006820">
    <property type="protein sequence ID" value="KAF2634547.1"/>
    <property type="molecule type" value="Genomic_DNA"/>
</dbReference>
<organism evidence="2 3">
    <name type="scientific">Massarina eburnea CBS 473.64</name>
    <dbReference type="NCBI Taxonomy" id="1395130"/>
    <lineage>
        <taxon>Eukaryota</taxon>
        <taxon>Fungi</taxon>
        <taxon>Dikarya</taxon>
        <taxon>Ascomycota</taxon>
        <taxon>Pezizomycotina</taxon>
        <taxon>Dothideomycetes</taxon>
        <taxon>Pleosporomycetidae</taxon>
        <taxon>Pleosporales</taxon>
        <taxon>Massarineae</taxon>
        <taxon>Massarinaceae</taxon>
        <taxon>Massarina</taxon>
    </lineage>
</organism>
<feature type="compositionally biased region" description="Polar residues" evidence="1">
    <location>
        <begin position="74"/>
        <end position="84"/>
    </location>
</feature>
<reference evidence="2" key="1">
    <citation type="journal article" date="2020" name="Stud. Mycol.">
        <title>101 Dothideomycetes genomes: a test case for predicting lifestyles and emergence of pathogens.</title>
        <authorList>
            <person name="Haridas S."/>
            <person name="Albert R."/>
            <person name="Binder M."/>
            <person name="Bloem J."/>
            <person name="Labutti K."/>
            <person name="Salamov A."/>
            <person name="Andreopoulos B."/>
            <person name="Baker S."/>
            <person name="Barry K."/>
            <person name="Bills G."/>
            <person name="Bluhm B."/>
            <person name="Cannon C."/>
            <person name="Castanera R."/>
            <person name="Culley D."/>
            <person name="Daum C."/>
            <person name="Ezra D."/>
            <person name="Gonzalez J."/>
            <person name="Henrissat B."/>
            <person name="Kuo A."/>
            <person name="Liang C."/>
            <person name="Lipzen A."/>
            <person name="Lutzoni F."/>
            <person name="Magnuson J."/>
            <person name="Mondo S."/>
            <person name="Nolan M."/>
            <person name="Ohm R."/>
            <person name="Pangilinan J."/>
            <person name="Park H.-J."/>
            <person name="Ramirez L."/>
            <person name="Alfaro M."/>
            <person name="Sun H."/>
            <person name="Tritt A."/>
            <person name="Yoshinaga Y."/>
            <person name="Zwiers L.-H."/>
            <person name="Turgeon B."/>
            <person name="Goodwin S."/>
            <person name="Spatafora J."/>
            <person name="Crous P."/>
            <person name="Grigoriev I."/>
        </authorList>
    </citation>
    <scope>NUCLEOTIDE SEQUENCE</scope>
    <source>
        <strain evidence="2">CBS 473.64</strain>
    </source>
</reference>
<gene>
    <name evidence="2" type="ORF">P280DRAFT_474543</name>
</gene>
<sequence length="84" mass="9430">MHRTQLPVHSRGYGVGSIPGQPNPGQGERSDTALHHSEFRAEGREAHELLSQNQTNENKVLKHQDRQTEHSRINRSPPTTTDDA</sequence>
<proteinExistence type="predicted"/>
<dbReference type="AlphaFoldDB" id="A0A6A6RHL4"/>
<dbReference type="Proteomes" id="UP000799753">
    <property type="component" value="Unassembled WGS sequence"/>
</dbReference>
<feature type="compositionally biased region" description="Basic and acidic residues" evidence="1">
    <location>
        <begin position="28"/>
        <end position="48"/>
    </location>
</feature>
<evidence type="ECO:0000313" key="3">
    <source>
        <dbReference type="Proteomes" id="UP000799753"/>
    </source>
</evidence>
<evidence type="ECO:0000313" key="2">
    <source>
        <dbReference type="EMBL" id="KAF2634547.1"/>
    </source>
</evidence>
<feature type="compositionally biased region" description="Basic and acidic residues" evidence="1">
    <location>
        <begin position="59"/>
        <end position="72"/>
    </location>
</feature>